<name>A0A074XTA1_AURPU</name>
<dbReference type="EMBL" id="KL584975">
    <property type="protein sequence ID" value="KEQ88710.1"/>
    <property type="molecule type" value="Genomic_DNA"/>
</dbReference>
<protein>
    <submittedName>
        <fullName evidence="2">Uncharacterized protein</fullName>
    </submittedName>
</protein>
<keyword evidence="3" id="KW-1185">Reference proteome</keyword>
<feature type="transmembrane region" description="Helical" evidence="1">
    <location>
        <begin position="36"/>
        <end position="64"/>
    </location>
</feature>
<dbReference type="AlphaFoldDB" id="A0A074XTA1"/>
<keyword evidence="1" id="KW-1133">Transmembrane helix</keyword>
<sequence>MRCAVSRISLYKYPHPNIKRCAAGGACCHFLYHYHFLIAALFLLSLFSGWLSSFGIATAGSFFVPRQQSACAFLKDCDRDGKLSCSNVFTTRTCRM</sequence>
<evidence type="ECO:0000256" key="1">
    <source>
        <dbReference type="SAM" id="Phobius"/>
    </source>
</evidence>
<evidence type="ECO:0000313" key="2">
    <source>
        <dbReference type="EMBL" id="KEQ88710.1"/>
    </source>
</evidence>
<proteinExistence type="predicted"/>
<reference evidence="2 3" key="1">
    <citation type="journal article" date="2014" name="BMC Genomics">
        <title>Genome sequencing of four Aureobasidium pullulans varieties: biotechnological potential, stress tolerance, and description of new species.</title>
        <authorList>
            <person name="Gostin Ar C."/>
            <person name="Ohm R.A."/>
            <person name="Kogej T."/>
            <person name="Sonjak S."/>
            <person name="Turk M."/>
            <person name="Zajc J."/>
            <person name="Zalar P."/>
            <person name="Grube M."/>
            <person name="Sun H."/>
            <person name="Han J."/>
            <person name="Sharma A."/>
            <person name="Chiniquy J."/>
            <person name="Ngan C.Y."/>
            <person name="Lipzen A."/>
            <person name="Barry K."/>
            <person name="Grigoriev I.V."/>
            <person name="Gunde-Cimerman N."/>
        </authorList>
    </citation>
    <scope>NUCLEOTIDE SEQUENCE [LARGE SCALE GENOMIC DNA]</scope>
    <source>
        <strain evidence="2 3">EXF-150</strain>
    </source>
</reference>
<dbReference type="RefSeq" id="XP_029764897.1">
    <property type="nucleotide sequence ID" value="XM_029910388.1"/>
</dbReference>
<dbReference type="GeneID" id="40752694"/>
<dbReference type="HOGENOM" id="CLU_2359355_0_0_1"/>
<accession>A0A074XTA1</accession>
<dbReference type="Proteomes" id="UP000030706">
    <property type="component" value="Unassembled WGS sequence"/>
</dbReference>
<evidence type="ECO:0000313" key="3">
    <source>
        <dbReference type="Proteomes" id="UP000030706"/>
    </source>
</evidence>
<keyword evidence="1" id="KW-0812">Transmembrane</keyword>
<organism evidence="2 3">
    <name type="scientific">Aureobasidium pullulans EXF-150</name>
    <dbReference type="NCBI Taxonomy" id="1043002"/>
    <lineage>
        <taxon>Eukaryota</taxon>
        <taxon>Fungi</taxon>
        <taxon>Dikarya</taxon>
        <taxon>Ascomycota</taxon>
        <taxon>Pezizomycotina</taxon>
        <taxon>Dothideomycetes</taxon>
        <taxon>Dothideomycetidae</taxon>
        <taxon>Dothideales</taxon>
        <taxon>Saccotheciaceae</taxon>
        <taxon>Aureobasidium</taxon>
    </lineage>
</organism>
<gene>
    <name evidence="2" type="ORF">M438DRAFT_90852</name>
</gene>
<keyword evidence="1" id="KW-0472">Membrane</keyword>